<dbReference type="Gene3D" id="3.40.30.10">
    <property type="entry name" value="Glutaredoxin"/>
    <property type="match status" value="1"/>
</dbReference>
<dbReference type="KEGG" id="peg:E5R92_07040"/>
<dbReference type="SUPFAM" id="SSF52833">
    <property type="entry name" value="Thioredoxin-like"/>
    <property type="match status" value="1"/>
</dbReference>
<keyword evidence="1" id="KW-0732">Signal</keyword>
<sequence length="122" mass="14097">MNKIFIFIFFIFALSANAGEKKTTFNIELFNKAQSEGKVVIVSSWVKYCSSCAGQMKILNKAKNEFDNIEYFAFDVTNKEISKLFDVQYQTTLLIFKDNKEVYRSIGETNRDLIYEAIKSSI</sequence>
<protein>
    <submittedName>
        <fullName evidence="3">Thioredoxin</fullName>
    </submittedName>
</protein>
<dbReference type="CDD" id="cd02947">
    <property type="entry name" value="TRX_family"/>
    <property type="match status" value="1"/>
</dbReference>
<feature type="chain" id="PRO_5026080578" evidence="1">
    <location>
        <begin position="19"/>
        <end position="122"/>
    </location>
</feature>
<evidence type="ECO:0000313" key="3">
    <source>
        <dbReference type="EMBL" id="QIZ21534.1"/>
    </source>
</evidence>
<feature type="signal peptide" evidence="1">
    <location>
        <begin position="1"/>
        <end position="18"/>
    </location>
</feature>
<evidence type="ECO:0000313" key="4">
    <source>
        <dbReference type="Proteomes" id="UP000501094"/>
    </source>
</evidence>
<proteinExistence type="predicted"/>
<evidence type="ECO:0000256" key="1">
    <source>
        <dbReference type="SAM" id="SignalP"/>
    </source>
</evidence>
<dbReference type="AlphaFoldDB" id="A0A6H1Q3X0"/>
<gene>
    <name evidence="3" type="ORF">E5R92_07040</name>
</gene>
<accession>A0A6H1Q3X0</accession>
<dbReference type="EMBL" id="CP038852">
    <property type="protein sequence ID" value="QIZ21534.1"/>
    <property type="molecule type" value="Genomic_DNA"/>
</dbReference>
<keyword evidence="4" id="KW-1185">Reference proteome</keyword>
<dbReference type="RefSeq" id="WP_168607389.1">
    <property type="nucleotide sequence ID" value="NZ_CP038852.1"/>
</dbReference>
<dbReference type="Pfam" id="PF00085">
    <property type="entry name" value="Thioredoxin"/>
    <property type="match status" value="1"/>
</dbReference>
<feature type="domain" description="Thioredoxin" evidence="2">
    <location>
        <begin position="30"/>
        <end position="119"/>
    </location>
</feature>
<dbReference type="Proteomes" id="UP000501094">
    <property type="component" value="Chromosome"/>
</dbReference>
<organism evidence="3 4">
    <name type="scientific">Candidatus Pelagibacter giovannonii</name>
    <dbReference type="NCBI Taxonomy" id="2563896"/>
    <lineage>
        <taxon>Bacteria</taxon>
        <taxon>Pseudomonadati</taxon>
        <taxon>Pseudomonadota</taxon>
        <taxon>Alphaproteobacteria</taxon>
        <taxon>Candidatus Pelagibacterales</taxon>
        <taxon>Candidatus Pelagibacteraceae</taxon>
        <taxon>Candidatus Pelagibacter</taxon>
    </lineage>
</organism>
<evidence type="ECO:0000259" key="2">
    <source>
        <dbReference type="Pfam" id="PF00085"/>
    </source>
</evidence>
<dbReference type="InterPro" id="IPR013766">
    <property type="entry name" value="Thioredoxin_domain"/>
</dbReference>
<dbReference type="InterPro" id="IPR036249">
    <property type="entry name" value="Thioredoxin-like_sf"/>
</dbReference>
<name>A0A6H1Q3X0_9PROT</name>
<reference evidence="3 4" key="1">
    <citation type="journal article" date="2020" name="Nat. Microbiol.">
        <title>Lysogenic host-virus interactions in SAR11 marine bacteria.</title>
        <authorList>
            <person name="Morris R.M."/>
            <person name="Cain K.R."/>
            <person name="Hvorecny K.L."/>
            <person name="Kollman J.M."/>
        </authorList>
    </citation>
    <scope>NUCLEOTIDE SEQUENCE [LARGE SCALE GENOMIC DNA]</scope>
    <source>
        <strain evidence="3 4">NP1</strain>
    </source>
</reference>